<dbReference type="Proteomes" id="UP000001058">
    <property type="component" value="Unassembled WGS sequence"/>
</dbReference>
<sequence length="622" mass="60598">MGCSSSIHAAPPSVPAHAAQQGIRAAHMVLEAGTVGSQGGGAAATKPQPVTPDSRVLRGQAYYSAGKVAEALKEFNATIAAWPTYARAYLERGNVRLDQKDYSLAIGDYTMALQLQGNLLQPGAENAQVKVLKAQVRKAQAAVAGGGGGVVVPPVAIAGGGGGSGSECRLRPCMHAALCVACAEGLMARGYGCPICSSKIEQVERGSFMRTFTVEEAQGVVASARVVATMVSPGKSPLGRRFPPGPTAGAPVLDNIVEGDEEGHTAVENAGAVLAAAAAAAAAASDAGAVAAVAAAQRRNSNGAVVAAAAAEEEAAGPRPPLPGEVQDAAADVRQEGSGADGRSQQRRRCSRGGGSGGGDPGERIRGGGGDGEGGVVDDSAAADGFDDADVTSPAALGPVASTYLANSLADWIDEHGGGGGGGGDSPARSAAAAAAAVVRNQLPPVEEGTDSATGAAAANDVAAAGEGRRSFSGFASATAAAAAAGIAAATPEAAAVAATAAPATEIEADAGANPDGLDDLRREAAAAEEPVEVAATAAAGPVAEGCAATGDRTQVPPAAAVVAAAAVAVVAVAVAAVGELEVIFESGTSIMAAAAPPVTLPSPPPPTRFYCLGQFQRNKAG</sequence>
<dbReference type="InterPro" id="IPR011990">
    <property type="entry name" value="TPR-like_helical_dom_sf"/>
</dbReference>
<dbReference type="RefSeq" id="XP_002952222.1">
    <property type="nucleotide sequence ID" value="XM_002952176.1"/>
</dbReference>
<dbReference type="AlphaFoldDB" id="D8U0S9"/>
<dbReference type="InterPro" id="IPR019734">
    <property type="entry name" value="TPR_rpt"/>
</dbReference>
<accession>D8U0S9</accession>
<dbReference type="eggNOG" id="ENOG502R8SJ">
    <property type="taxonomic scope" value="Eukaryota"/>
</dbReference>
<keyword evidence="4" id="KW-1185">Reference proteome</keyword>
<proteinExistence type="predicted"/>
<evidence type="ECO:0000256" key="1">
    <source>
        <dbReference type="PROSITE-ProRule" id="PRU00339"/>
    </source>
</evidence>
<dbReference type="KEGG" id="vcn:VOLCADRAFT_92912"/>
<evidence type="ECO:0000256" key="2">
    <source>
        <dbReference type="SAM" id="MobiDB-lite"/>
    </source>
</evidence>
<organism evidence="4">
    <name type="scientific">Volvox carteri f. nagariensis</name>
    <dbReference type="NCBI Taxonomy" id="3068"/>
    <lineage>
        <taxon>Eukaryota</taxon>
        <taxon>Viridiplantae</taxon>
        <taxon>Chlorophyta</taxon>
        <taxon>core chlorophytes</taxon>
        <taxon>Chlorophyceae</taxon>
        <taxon>CS clade</taxon>
        <taxon>Chlamydomonadales</taxon>
        <taxon>Volvocaceae</taxon>
        <taxon>Volvox</taxon>
    </lineage>
</organism>
<gene>
    <name evidence="3" type="ORF">VOLCADRAFT_92912</name>
</gene>
<dbReference type="Pfam" id="PF13920">
    <property type="entry name" value="zf-C3HC4_3"/>
    <property type="match status" value="1"/>
</dbReference>
<protein>
    <submittedName>
        <fullName evidence="3">Uncharacterized protein</fullName>
    </submittedName>
</protein>
<dbReference type="OrthoDB" id="3045089at2759"/>
<keyword evidence="1" id="KW-0802">TPR repeat</keyword>
<dbReference type="InterPro" id="IPR013083">
    <property type="entry name" value="Znf_RING/FYVE/PHD"/>
</dbReference>
<evidence type="ECO:0000313" key="3">
    <source>
        <dbReference type="EMBL" id="EFJ46693.1"/>
    </source>
</evidence>
<dbReference type="Gene3D" id="3.30.40.10">
    <property type="entry name" value="Zinc/RING finger domain, C3HC4 (zinc finger)"/>
    <property type="match status" value="1"/>
</dbReference>
<name>D8U0S9_VOLCA</name>
<dbReference type="EMBL" id="GL378349">
    <property type="protein sequence ID" value="EFJ46693.1"/>
    <property type="molecule type" value="Genomic_DNA"/>
</dbReference>
<evidence type="ECO:0000313" key="4">
    <source>
        <dbReference type="Proteomes" id="UP000001058"/>
    </source>
</evidence>
<dbReference type="SUPFAM" id="SSF48452">
    <property type="entry name" value="TPR-like"/>
    <property type="match status" value="1"/>
</dbReference>
<dbReference type="SMART" id="SM00028">
    <property type="entry name" value="TPR"/>
    <property type="match status" value="2"/>
</dbReference>
<feature type="region of interest" description="Disordered" evidence="2">
    <location>
        <begin position="333"/>
        <end position="387"/>
    </location>
</feature>
<dbReference type="PROSITE" id="PS50005">
    <property type="entry name" value="TPR"/>
    <property type="match status" value="1"/>
</dbReference>
<feature type="repeat" description="TPR" evidence="1">
    <location>
        <begin position="86"/>
        <end position="119"/>
    </location>
</feature>
<reference evidence="3 4" key="1">
    <citation type="journal article" date="2010" name="Science">
        <title>Genomic analysis of organismal complexity in the multicellular green alga Volvox carteri.</title>
        <authorList>
            <person name="Prochnik S.E."/>
            <person name="Umen J."/>
            <person name="Nedelcu A.M."/>
            <person name="Hallmann A."/>
            <person name="Miller S.M."/>
            <person name="Nishii I."/>
            <person name="Ferris P."/>
            <person name="Kuo A."/>
            <person name="Mitros T."/>
            <person name="Fritz-Laylin L.K."/>
            <person name="Hellsten U."/>
            <person name="Chapman J."/>
            <person name="Simakov O."/>
            <person name="Rensing S.A."/>
            <person name="Terry A."/>
            <person name="Pangilinan J."/>
            <person name="Kapitonov V."/>
            <person name="Jurka J."/>
            <person name="Salamov A."/>
            <person name="Shapiro H."/>
            <person name="Schmutz J."/>
            <person name="Grimwood J."/>
            <person name="Lindquist E."/>
            <person name="Lucas S."/>
            <person name="Grigoriev I.V."/>
            <person name="Schmitt R."/>
            <person name="Kirk D."/>
            <person name="Rokhsar D.S."/>
        </authorList>
    </citation>
    <scope>NUCLEOTIDE SEQUENCE [LARGE SCALE GENOMIC DNA]</scope>
    <source>
        <strain evidence="4">f. Nagariensis / Eve</strain>
    </source>
</reference>
<dbReference type="Gene3D" id="1.25.40.10">
    <property type="entry name" value="Tetratricopeptide repeat domain"/>
    <property type="match status" value="1"/>
</dbReference>
<dbReference type="InParanoid" id="D8U0S9"/>
<dbReference type="GeneID" id="9628547"/>
<dbReference type="Pfam" id="PF13432">
    <property type="entry name" value="TPR_16"/>
    <property type="match status" value="1"/>
</dbReference>